<dbReference type="EMBL" id="PQXO01000152">
    <property type="protein sequence ID" value="TGO88605.1"/>
    <property type="molecule type" value="Genomic_DNA"/>
</dbReference>
<feature type="transmembrane region" description="Helical" evidence="1">
    <location>
        <begin position="12"/>
        <end position="40"/>
    </location>
</feature>
<keyword evidence="1" id="KW-0472">Membrane</keyword>
<dbReference type="AlphaFoldDB" id="A0A4Z1KVP9"/>
<reference evidence="2 3" key="1">
    <citation type="submission" date="2017-12" db="EMBL/GenBank/DDBJ databases">
        <title>Comparative genomics of Botrytis spp.</title>
        <authorList>
            <person name="Valero-Jimenez C.A."/>
            <person name="Tapia P."/>
            <person name="Veloso J."/>
            <person name="Silva-Moreno E."/>
            <person name="Staats M."/>
            <person name="Valdes J.H."/>
            <person name="Van Kan J.A.L."/>
        </authorList>
    </citation>
    <scope>NUCLEOTIDE SEQUENCE [LARGE SCALE GENOMIC DNA]</scope>
    <source>
        <strain evidence="2 3">MUCL3349</strain>
    </source>
</reference>
<proteinExistence type="predicted"/>
<feature type="transmembrane region" description="Helical" evidence="1">
    <location>
        <begin position="52"/>
        <end position="73"/>
    </location>
</feature>
<evidence type="ECO:0000256" key="1">
    <source>
        <dbReference type="SAM" id="Phobius"/>
    </source>
</evidence>
<evidence type="ECO:0008006" key="4">
    <source>
        <dbReference type="Google" id="ProtNLM"/>
    </source>
</evidence>
<comment type="caution">
    <text evidence="2">The sequence shown here is derived from an EMBL/GenBank/DDBJ whole genome shotgun (WGS) entry which is preliminary data.</text>
</comment>
<dbReference type="SUPFAM" id="SSF103473">
    <property type="entry name" value="MFS general substrate transporter"/>
    <property type="match status" value="1"/>
</dbReference>
<sequence length="114" mass="12006">MFSWLSINNEAGFIVFCMIWGFISGVLMTAPAAAVAHPTLSPSMSVIGTQLGMGWITVAIGIRIGPPIAVALVDLGTDYFVKAIIVFVGVVMAPGVVFLLPPLLAAVRHKPVEK</sequence>
<keyword evidence="3" id="KW-1185">Reference proteome</keyword>
<name>A0A4Z1KVP9_9HELO</name>
<evidence type="ECO:0000313" key="3">
    <source>
        <dbReference type="Proteomes" id="UP000297280"/>
    </source>
</evidence>
<keyword evidence="1" id="KW-1133">Transmembrane helix</keyword>
<gene>
    <name evidence="2" type="ORF">BPOR_0152g00110</name>
</gene>
<protein>
    <recommendedName>
        <fullName evidence="4">Major facilitator superfamily (MFS) profile domain-containing protein</fullName>
    </recommendedName>
</protein>
<evidence type="ECO:0000313" key="2">
    <source>
        <dbReference type="EMBL" id="TGO88605.1"/>
    </source>
</evidence>
<dbReference type="InterPro" id="IPR036259">
    <property type="entry name" value="MFS_trans_sf"/>
</dbReference>
<organism evidence="2 3">
    <name type="scientific">Botrytis porri</name>
    <dbReference type="NCBI Taxonomy" id="87229"/>
    <lineage>
        <taxon>Eukaryota</taxon>
        <taxon>Fungi</taxon>
        <taxon>Dikarya</taxon>
        <taxon>Ascomycota</taxon>
        <taxon>Pezizomycotina</taxon>
        <taxon>Leotiomycetes</taxon>
        <taxon>Helotiales</taxon>
        <taxon>Sclerotiniaceae</taxon>
        <taxon>Botrytis</taxon>
    </lineage>
</organism>
<feature type="transmembrane region" description="Helical" evidence="1">
    <location>
        <begin position="79"/>
        <end position="100"/>
    </location>
</feature>
<accession>A0A4Z1KVP9</accession>
<keyword evidence="1" id="KW-0812">Transmembrane</keyword>
<dbReference type="Proteomes" id="UP000297280">
    <property type="component" value="Unassembled WGS sequence"/>
</dbReference>